<proteinExistence type="predicted"/>
<protein>
    <submittedName>
        <fullName evidence="2">Uncharacterized protein</fullName>
    </submittedName>
</protein>
<feature type="signal peptide" evidence="1">
    <location>
        <begin position="1"/>
        <end position="22"/>
    </location>
</feature>
<name>A0A939J1F5_9HYPH</name>
<evidence type="ECO:0000256" key="1">
    <source>
        <dbReference type="SAM" id="SignalP"/>
    </source>
</evidence>
<keyword evidence="1" id="KW-0732">Signal</keyword>
<dbReference type="Proteomes" id="UP000664096">
    <property type="component" value="Unassembled WGS sequence"/>
</dbReference>
<evidence type="ECO:0000313" key="3">
    <source>
        <dbReference type="Proteomes" id="UP000664096"/>
    </source>
</evidence>
<dbReference type="RefSeq" id="WP_207141918.1">
    <property type="nucleotide sequence ID" value="NZ_JAEKJZ010000003.1"/>
</dbReference>
<organism evidence="2 3">
    <name type="scientific">Roseibium aggregatum</name>
    <dbReference type="NCBI Taxonomy" id="187304"/>
    <lineage>
        <taxon>Bacteria</taxon>
        <taxon>Pseudomonadati</taxon>
        <taxon>Pseudomonadota</taxon>
        <taxon>Alphaproteobacteria</taxon>
        <taxon>Hyphomicrobiales</taxon>
        <taxon>Stappiaceae</taxon>
        <taxon>Roseibium</taxon>
    </lineage>
</organism>
<accession>A0A939J1F5</accession>
<comment type="caution">
    <text evidence="2">The sequence shown here is derived from an EMBL/GenBank/DDBJ whole genome shotgun (WGS) entry which is preliminary data.</text>
</comment>
<sequence length="228" mass="24905">MSTRSRPGKAAGLLLAAMTAGAVTPAKSGEIKPYIWSFAKPSNSKYEMTVGARLPVLGQPEFGSDVTLPSALPRDSLNAPRSYVPSGTLWSKLRFSDNRKLFGLDDTGLTMRYDPQTDAATSELSAGKTFSLTGLLDFTLRDSYALSADRFEPETLSWNTKKAIELSVKSTKTKFTAAFNASLDDAAWHSSLSMEQPVSQTFRLQASVEDLQAETPTSVFRARFSRAW</sequence>
<gene>
    <name evidence="2" type="ORF">JF539_17170</name>
</gene>
<feature type="chain" id="PRO_5038082093" evidence="1">
    <location>
        <begin position="23"/>
        <end position="228"/>
    </location>
</feature>
<reference evidence="2" key="1">
    <citation type="submission" date="2020-12" db="EMBL/GenBank/DDBJ databases">
        <title>Oil enriched cultivation method for isolating marine PHA-producing bacteria.</title>
        <authorList>
            <person name="Zheng W."/>
            <person name="Yu S."/>
            <person name="Huang Y."/>
        </authorList>
    </citation>
    <scope>NUCLEOTIDE SEQUENCE</scope>
    <source>
        <strain evidence="2">SY-2-12</strain>
    </source>
</reference>
<dbReference type="EMBL" id="JAEKJZ010000003">
    <property type="protein sequence ID" value="MBN9672086.1"/>
    <property type="molecule type" value="Genomic_DNA"/>
</dbReference>
<dbReference type="AlphaFoldDB" id="A0A939J1F5"/>
<evidence type="ECO:0000313" key="2">
    <source>
        <dbReference type="EMBL" id="MBN9672086.1"/>
    </source>
</evidence>